<gene>
    <name evidence="1" type="ORF">B0H15DRAFT_994523</name>
</gene>
<evidence type="ECO:0000313" key="2">
    <source>
        <dbReference type="Proteomes" id="UP001222325"/>
    </source>
</evidence>
<name>A0AAD6XKX8_9AGAR</name>
<dbReference type="AlphaFoldDB" id="A0AAD6XKX8"/>
<organism evidence="1 2">
    <name type="scientific">Mycena belliarum</name>
    <dbReference type="NCBI Taxonomy" id="1033014"/>
    <lineage>
        <taxon>Eukaryota</taxon>
        <taxon>Fungi</taxon>
        <taxon>Dikarya</taxon>
        <taxon>Basidiomycota</taxon>
        <taxon>Agaricomycotina</taxon>
        <taxon>Agaricomycetes</taxon>
        <taxon>Agaricomycetidae</taxon>
        <taxon>Agaricales</taxon>
        <taxon>Marasmiineae</taxon>
        <taxon>Mycenaceae</taxon>
        <taxon>Mycena</taxon>
    </lineage>
</organism>
<reference evidence="1" key="1">
    <citation type="submission" date="2023-03" db="EMBL/GenBank/DDBJ databases">
        <title>Massive genome expansion in bonnet fungi (Mycena s.s.) driven by repeated elements and novel gene families across ecological guilds.</title>
        <authorList>
            <consortium name="Lawrence Berkeley National Laboratory"/>
            <person name="Harder C.B."/>
            <person name="Miyauchi S."/>
            <person name="Viragh M."/>
            <person name="Kuo A."/>
            <person name="Thoen E."/>
            <person name="Andreopoulos B."/>
            <person name="Lu D."/>
            <person name="Skrede I."/>
            <person name="Drula E."/>
            <person name="Henrissat B."/>
            <person name="Morin E."/>
            <person name="Kohler A."/>
            <person name="Barry K."/>
            <person name="LaButti K."/>
            <person name="Morin E."/>
            <person name="Salamov A."/>
            <person name="Lipzen A."/>
            <person name="Mereny Z."/>
            <person name="Hegedus B."/>
            <person name="Baldrian P."/>
            <person name="Stursova M."/>
            <person name="Weitz H."/>
            <person name="Taylor A."/>
            <person name="Grigoriev I.V."/>
            <person name="Nagy L.G."/>
            <person name="Martin F."/>
            <person name="Kauserud H."/>
        </authorList>
    </citation>
    <scope>NUCLEOTIDE SEQUENCE</scope>
    <source>
        <strain evidence="1">CBHHK173m</strain>
    </source>
</reference>
<keyword evidence="2" id="KW-1185">Reference proteome</keyword>
<proteinExistence type="predicted"/>
<accession>A0AAD6XKX8</accession>
<dbReference type="Proteomes" id="UP001222325">
    <property type="component" value="Unassembled WGS sequence"/>
</dbReference>
<dbReference type="EMBL" id="JARJCN010000048">
    <property type="protein sequence ID" value="KAJ7081855.1"/>
    <property type="molecule type" value="Genomic_DNA"/>
</dbReference>
<evidence type="ECO:0000313" key="1">
    <source>
        <dbReference type="EMBL" id="KAJ7081855.1"/>
    </source>
</evidence>
<sequence length="407" mass="46009">MLPDLDDVILENADDVLLVSLSARGLRAKLQSLQEWCAVNFILINMLKTVILIFGRLLEPSPVFKLGNETLKIVNAEKYVGVNLRTDTQNIFEDHYNAKAGTARYCAHRIMAIEDKTGRLTPKELKTLYMARVDCHLTHGCEISPDCEDVHVHQLCDVQISFIRQILNLHGRSMLIPLYTETGIVPLRVRRFVLALGYLQYLLILLPTHFARAAVNSSIKLAAAGKKSWAKDLLTAASKLPFPCPELDLANATALSVLDYAKMIDGLMLRWIQGEVDSSEKLYLIKGRREPRKDMAPAPQTLRLRHYLFMVKTQKHREALTSLLLSTHLLAVEILRYGDHAQPRENDRSKRVCRFCKIEVETPEHALLTCDASPEVVSLRTAFFGKLFIDYTGILPETGVPERDRAV</sequence>
<protein>
    <recommendedName>
        <fullName evidence="3">Reverse transcriptase domain-containing protein</fullName>
    </recommendedName>
</protein>
<evidence type="ECO:0008006" key="3">
    <source>
        <dbReference type="Google" id="ProtNLM"/>
    </source>
</evidence>
<comment type="caution">
    <text evidence="1">The sequence shown here is derived from an EMBL/GenBank/DDBJ whole genome shotgun (WGS) entry which is preliminary data.</text>
</comment>